<sequence>MKEQRRNGHMVTRNSIRSKAMEWANKNAHVCFGFNATAGWCSRFMKRKDLVLREKTNLAQRMPADLEAKVQNFRQHLANITRQHDFILSSIGNMDETPVYFDMPTNKTVESKGAKSVVVKSSGHEKTRFTVALACLADGTKLKPMVIFKRKKKPNVAFPSGVFAHFHKSGWMDEDGVRHLANITRQHDFILSSIGNMDETPVYFDMPTNKTVESKGAKSVVVKSSGHEKTRFTVALACLADGTKLKPMVIFKRKKKPNVAFPSGVFVHFHKSGWMDEDGVRLWIDNVWKKRPGHANNRSLLVWDSFRSHVAQRIKSYLNECKIETAVIPRGLTSILQPLDV</sequence>
<evidence type="ECO:0000313" key="3">
    <source>
        <dbReference type="EMBL" id="KFD60648.1"/>
    </source>
</evidence>
<dbReference type="GO" id="GO:0005634">
    <property type="term" value="C:nucleus"/>
    <property type="evidence" value="ECO:0007669"/>
    <property type="project" value="TreeGrafter"/>
</dbReference>
<reference evidence="3" key="1">
    <citation type="journal article" date="2014" name="Nat. Genet.">
        <title>Genome and transcriptome of the porcine whipworm Trichuris suis.</title>
        <authorList>
            <person name="Jex A.R."/>
            <person name="Nejsum P."/>
            <person name="Schwarz E.M."/>
            <person name="Hu L."/>
            <person name="Young N.D."/>
            <person name="Hall R.S."/>
            <person name="Korhonen P.K."/>
            <person name="Liao S."/>
            <person name="Thamsborg S."/>
            <person name="Xia J."/>
            <person name="Xu P."/>
            <person name="Wang S."/>
            <person name="Scheerlinck J.P."/>
            <person name="Hofmann A."/>
            <person name="Sternberg P.W."/>
            <person name="Wang J."/>
            <person name="Gasser R.B."/>
        </authorList>
    </citation>
    <scope>NUCLEOTIDE SEQUENCE [LARGE SCALE GENOMIC DNA]</scope>
    <source>
        <strain evidence="3">DCEP-RM93F</strain>
    </source>
</reference>
<dbReference type="AlphaFoldDB" id="A0A085MTV2"/>
<proteinExistence type="predicted"/>
<dbReference type="PANTHER" id="PTHR19303">
    <property type="entry name" value="TRANSPOSON"/>
    <property type="match status" value="1"/>
</dbReference>
<accession>A0A085MTV2</accession>
<dbReference type="Gene3D" id="1.10.10.60">
    <property type="entry name" value="Homeodomain-like"/>
    <property type="match status" value="1"/>
</dbReference>
<feature type="domain" description="HTH CENPB-type" evidence="2">
    <location>
        <begin position="1"/>
        <end position="54"/>
    </location>
</feature>
<dbReference type="PANTHER" id="PTHR19303:SF74">
    <property type="entry name" value="POGO TRANSPOSABLE ELEMENT WITH KRAB DOMAIN"/>
    <property type="match status" value="1"/>
</dbReference>
<dbReference type="Proteomes" id="UP000030758">
    <property type="component" value="Unassembled WGS sequence"/>
</dbReference>
<dbReference type="PROSITE" id="PS51253">
    <property type="entry name" value="HTH_CENPB"/>
    <property type="match status" value="1"/>
</dbReference>
<keyword evidence="1" id="KW-0238">DNA-binding</keyword>
<dbReference type="EMBL" id="KL367655">
    <property type="protein sequence ID" value="KFD60648.1"/>
    <property type="molecule type" value="Genomic_DNA"/>
</dbReference>
<dbReference type="GO" id="GO:0003677">
    <property type="term" value="F:DNA binding"/>
    <property type="evidence" value="ECO:0007669"/>
    <property type="project" value="UniProtKB-KW"/>
</dbReference>
<dbReference type="Pfam" id="PF03184">
    <property type="entry name" value="DDE_1"/>
    <property type="match status" value="1"/>
</dbReference>
<evidence type="ECO:0000259" key="2">
    <source>
        <dbReference type="PROSITE" id="PS51253"/>
    </source>
</evidence>
<dbReference type="Pfam" id="PF03221">
    <property type="entry name" value="HTH_Tnp_Tc5"/>
    <property type="match status" value="1"/>
</dbReference>
<organism evidence="3">
    <name type="scientific">Trichuris suis</name>
    <name type="common">pig whipworm</name>
    <dbReference type="NCBI Taxonomy" id="68888"/>
    <lineage>
        <taxon>Eukaryota</taxon>
        <taxon>Metazoa</taxon>
        <taxon>Ecdysozoa</taxon>
        <taxon>Nematoda</taxon>
        <taxon>Enoplea</taxon>
        <taxon>Dorylaimia</taxon>
        <taxon>Trichinellida</taxon>
        <taxon>Trichuridae</taxon>
        <taxon>Trichuris</taxon>
    </lineage>
</organism>
<name>A0A085MTV2_9BILA</name>
<gene>
    <name evidence="3" type="ORF">M514_08361</name>
</gene>
<evidence type="ECO:0000256" key="1">
    <source>
        <dbReference type="ARBA" id="ARBA00023125"/>
    </source>
</evidence>
<protein>
    <recommendedName>
        <fullName evidence="2">HTH CENPB-type domain-containing protein</fullName>
    </recommendedName>
</protein>
<dbReference type="InterPro" id="IPR006600">
    <property type="entry name" value="HTH_CenpB_DNA-bd_dom"/>
</dbReference>
<dbReference type="InterPro" id="IPR004875">
    <property type="entry name" value="DDE_SF_endonuclease_dom"/>
</dbReference>
<dbReference type="InterPro" id="IPR050863">
    <property type="entry name" value="CenT-Element_Derived"/>
</dbReference>